<keyword evidence="11" id="KW-0472">Membrane</keyword>
<dbReference type="Proteomes" id="UP001596113">
    <property type="component" value="Unassembled WGS sequence"/>
</dbReference>
<dbReference type="EMBL" id="JBHSMI010000002">
    <property type="protein sequence ID" value="MFC5401382.1"/>
    <property type="molecule type" value="Genomic_DNA"/>
</dbReference>
<feature type="transmembrane region" description="Helical" evidence="11">
    <location>
        <begin position="219"/>
        <end position="236"/>
    </location>
</feature>
<dbReference type="InterPro" id="IPR050351">
    <property type="entry name" value="BphY/WalK/GraS-like"/>
</dbReference>
<dbReference type="Pfam" id="PF07695">
    <property type="entry name" value="7TMR-DISM_7TM"/>
    <property type="match status" value="1"/>
</dbReference>
<evidence type="ECO:0000256" key="10">
    <source>
        <dbReference type="SAM" id="Coils"/>
    </source>
</evidence>
<feature type="coiled-coil region" evidence="10">
    <location>
        <begin position="431"/>
        <end position="459"/>
    </location>
</feature>
<keyword evidence="6" id="KW-0547">Nucleotide-binding</keyword>
<organism evidence="13 14">
    <name type="scientific">Cohnella soli</name>
    <dbReference type="NCBI Taxonomy" id="425005"/>
    <lineage>
        <taxon>Bacteria</taxon>
        <taxon>Bacillati</taxon>
        <taxon>Bacillota</taxon>
        <taxon>Bacilli</taxon>
        <taxon>Bacillales</taxon>
        <taxon>Paenibacillaceae</taxon>
        <taxon>Cohnella</taxon>
    </lineage>
</organism>
<name>A0ABW0HNE3_9BACL</name>
<evidence type="ECO:0000256" key="2">
    <source>
        <dbReference type="ARBA" id="ARBA00004370"/>
    </source>
</evidence>
<evidence type="ECO:0000256" key="8">
    <source>
        <dbReference type="ARBA" id="ARBA00022840"/>
    </source>
</evidence>
<dbReference type="PANTHER" id="PTHR45453:SF1">
    <property type="entry name" value="PHOSPHATE REGULON SENSOR PROTEIN PHOR"/>
    <property type="match status" value="1"/>
</dbReference>
<evidence type="ECO:0000256" key="5">
    <source>
        <dbReference type="ARBA" id="ARBA00022679"/>
    </source>
</evidence>
<dbReference type="InterPro" id="IPR036097">
    <property type="entry name" value="HisK_dim/P_sf"/>
</dbReference>
<dbReference type="CDD" id="cd00082">
    <property type="entry name" value="HisKA"/>
    <property type="match status" value="1"/>
</dbReference>
<reference evidence="14" key="1">
    <citation type="journal article" date="2019" name="Int. J. Syst. Evol. Microbiol.">
        <title>The Global Catalogue of Microorganisms (GCM) 10K type strain sequencing project: providing services to taxonomists for standard genome sequencing and annotation.</title>
        <authorList>
            <consortium name="The Broad Institute Genomics Platform"/>
            <consortium name="The Broad Institute Genome Sequencing Center for Infectious Disease"/>
            <person name="Wu L."/>
            <person name="Ma J."/>
        </authorList>
    </citation>
    <scope>NUCLEOTIDE SEQUENCE [LARGE SCALE GENOMIC DNA]</scope>
    <source>
        <strain evidence="14">CGMCC 1.18575</strain>
    </source>
</reference>
<feature type="transmembrane region" description="Helical" evidence="11">
    <location>
        <begin position="323"/>
        <end position="343"/>
    </location>
</feature>
<accession>A0ABW0HNE3</accession>
<dbReference type="Gene3D" id="1.10.287.130">
    <property type="match status" value="1"/>
</dbReference>
<gene>
    <name evidence="13" type="ORF">ACFPOF_01430</name>
</gene>
<keyword evidence="9" id="KW-0902">Two-component regulatory system</keyword>
<dbReference type="InterPro" id="IPR004358">
    <property type="entry name" value="Sig_transdc_His_kin-like_C"/>
</dbReference>
<feature type="transmembrane region" description="Helical" evidence="11">
    <location>
        <begin position="296"/>
        <end position="317"/>
    </location>
</feature>
<evidence type="ECO:0000256" key="4">
    <source>
        <dbReference type="ARBA" id="ARBA00022553"/>
    </source>
</evidence>
<proteinExistence type="predicted"/>
<keyword evidence="4" id="KW-0597">Phosphoprotein</keyword>
<dbReference type="Pfam" id="PF00512">
    <property type="entry name" value="HisKA"/>
    <property type="match status" value="1"/>
</dbReference>
<feature type="transmembrane region" description="Helical" evidence="11">
    <location>
        <begin position="382"/>
        <end position="400"/>
    </location>
</feature>
<keyword evidence="5" id="KW-0808">Transferase</keyword>
<dbReference type="SUPFAM" id="SSF55874">
    <property type="entry name" value="ATPase domain of HSP90 chaperone/DNA topoisomerase II/histidine kinase"/>
    <property type="match status" value="1"/>
</dbReference>
<dbReference type="PROSITE" id="PS50109">
    <property type="entry name" value="HIS_KIN"/>
    <property type="match status" value="1"/>
</dbReference>
<dbReference type="InterPro" id="IPR011623">
    <property type="entry name" value="7TMR_DISM_rcpt_extracell_dom1"/>
</dbReference>
<feature type="transmembrane region" description="Helical" evidence="11">
    <location>
        <begin position="12"/>
        <end position="30"/>
    </location>
</feature>
<dbReference type="Gene3D" id="2.60.40.2380">
    <property type="match status" value="1"/>
</dbReference>
<dbReference type="CDD" id="cd00075">
    <property type="entry name" value="HATPase"/>
    <property type="match status" value="1"/>
</dbReference>
<comment type="catalytic activity">
    <reaction evidence="1">
        <text>ATP + protein L-histidine = ADP + protein N-phospho-L-histidine.</text>
        <dbReference type="EC" id="2.7.13.3"/>
    </reaction>
</comment>
<evidence type="ECO:0000256" key="1">
    <source>
        <dbReference type="ARBA" id="ARBA00000085"/>
    </source>
</evidence>
<comment type="caution">
    <text evidence="13">The sequence shown here is derived from an EMBL/GenBank/DDBJ whole genome shotgun (WGS) entry which is preliminary data.</text>
</comment>
<keyword evidence="11" id="KW-1133">Transmembrane helix</keyword>
<dbReference type="PANTHER" id="PTHR45453">
    <property type="entry name" value="PHOSPHATE REGULON SENSOR PROTEIN PHOR"/>
    <property type="match status" value="1"/>
</dbReference>
<feature type="transmembrane region" description="Helical" evidence="11">
    <location>
        <begin position="190"/>
        <end position="212"/>
    </location>
</feature>
<feature type="domain" description="Histidine kinase" evidence="12">
    <location>
        <begin position="458"/>
        <end position="677"/>
    </location>
</feature>
<dbReference type="InterPro" id="IPR036890">
    <property type="entry name" value="HATPase_C_sf"/>
</dbReference>
<keyword evidence="10" id="KW-0175">Coiled coil</keyword>
<evidence type="ECO:0000256" key="6">
    <source>
        <dbReference type="ARBA" id="ARBA00022741"/>
    </source>
</evidence>
<dbReference type="Gene3D" id="3.30.565.10">
    <property type="entry name" value="Histidine kinase-like ATPase, C-terminal domain"/>
    <property type="match status" value="1"/>
</dbReference>
<evidence type="ECO:0000256" key="9">
    <source>
        <dbReference type="ARBA" id="ARBA00023012"/>
    </source>
</evidence>
<dbReference type="Pfam" id="PF02518">
    <property type="entry name" value="HATPase_c"/>
    <property type="match status" value="1"/>
</dbReference>
<sequence>MKKTLAEHNRLFFLSIILFIAGVALVWFIFMPNEREAGGDVVSGSEIHLTEELDKVTLNAGMQVFSDPEGTLTYDQVRAPEAEMEFAPADGRSAFGLEGKAYWVRATITNGTSSDRWVLRLSNPVVDTVELYVDGHRPAKLKDHYWAYELTLPTDRSVTLYLRATTEGSMILPLELMRSPAYSVKLRTEYILFGLYYGFVLLMAAYIFSMFIFMRNIAYLYYSVYIVLFALSQLFWNGLPQEMLGEQNGLIRLLLRTFDTYEGIFLFFFILCLWFVVFFLEKVLQLRVFAPPMHDVAKMIQWASPLLVLALLFHWSWLSTIAIWYEFVVCLFLITSISVSVFRGNIAARYIMLGMIAVIGLAAPSIMYTFSLADYNILTHYGYQLGSIAEFIVFSAALSYQTRQIERDKHNAQQQMIANQAKLVRTLERWNEELEMTVKERTEKLVQAQRRRNELLQNISHDVRSPLTVVQGGIKAMMLGIQVHPGEQNKHLENLYEKVRYITRFIDDFFKLSLEERDEVSPYDSTEEVHMKQWIGKEFVLLEEFIEIAGLRCETEIRGEDDKIITIDQHGIRRVLSNLVHNACKYSPANKRVKLAATIDADGVRISVEDEGEGIDAENLDRIFERANRGAQSDPSTGSGLGLAIAKEIVEQHGGTITAASERGKGSQFVVYLPADGKL</sequence>
<dbReference type="SMART" id="SM00388">
    <property type="entry name" value="HisKA"/>
    <property type="match status" value="1"/>
</dbReference>
<dbReference type="InterPro" id="IPR003594">
    <property type="entry name" value="HATPase_dom"/>
</dbReference>
<dbReference type="SMART" id="SM00387">
    <property type="entry name" value="HATPase_c"/>
    <property type="match status" value="1"/>
</dbReference>
<keyword evidence="7" id="KW-0418">Kinase</keyword>
<evidence type="ECO:0000256" key="3">
    <source>
        <dbReference type="ARBA" id="ARBA00012438"/>
    </source>
</evidence>
<dbReference type="InterPro" id="IPR003661">
    <property type="entry name" value="HisK_dim/P_dom"/>
</dbReference>
<evidence type="ECO:0000313" key="14">
    <source>
        <dbReference type="Proteomes" id="UP001596113"/>
    </source>
</evidence>
<keyword evidence="8 13" id="KW-0067">ATP-binding</keyword>
<dbReference type="RefSeq" id="WP_378128881.1">
    <property type="nucleotide sequence ID" value="NZ_JBHSMI010000002.1"/>
</dbReference>
<dbReference type="EC" id="2.7.13.3" evidence="3"/>
<comment type="subcellular location">
    <subcellularLocation>
        <location evidence="2">Membrane</location>
    </subcellularLocation>
</comment>
<evidence type="ECO:0000256" key="11">
    <source>
        <dbReference type="SAM" id="Phobius"/>
    </source>
</evidence>
<keyword evidence="14" id="KW-1185">Reference proteome</keyword>
<dbReference type="GO" id="GO:0005524">
    <property type="term" value="F:ATP binding"/>
    <property type="evidence" value="ECO:0007669"/>
    <property type="project" value="UniProtKB-KW"/>
</dbReference>
<evidence type="ECO:0000259" key="12">
    <source>
        <dbReference type="PROSITE" id="PS50109"/>
    </source>
</evidence>
<dbReference type="InterPro" id="IPR005467">
    <property type="entry name" value="His_kinase_dom"/>
</dbReference>
<dbReference type="SUPFAM" id="SSF47384">
    <property type="entry name" value="Homodimeric domain of signal transducing histidine kinase"/>
    <property type="match status" value="1"/>
</dbReference>
<keyword evidence="11" id="KW-0812">Transmembrane</keyword>
<feature type="transmembrane region" description="Helical" evidence="11">
    <location>
        <begin position="350"/>
        <end position="370"/>
    </location>
</feature>
<evidence type="ECO:0000313" key="13">
    <source>
        <dbReference type="EMBL" id="MFC5401382.1"/>
    </source>
</evidence>
<feature type="transmembrane region" description="Helical" evidence="11">
    <location>
        <begin position="264"/>
        <end position="284"/>
    </location>
</feature>
<dbReference type="InterPro" id="IPR011622">
    <property type="entry name" value="7TMR_DISM_rcpt_extracell_dom2"/>
</dbReference>
<protein>
    <recommendedName>
        <fullName evidence="3">histidine kinase</fullName>
        <ecNumber evidence="3">2.7.13.3</ecNumber>
    </recommendedName>
</protein>
<dbReference type="PRINTS" id="PR00344">
    <property type="entry name" value="BCTRLSENSOR"/>
</dbReference>
<evidence type="ECO:0000256" key="7">
    <source>
        <dbReference type="ARBA" id="ARBA00022777"/>
    </source>
</evidence>
<dbReference type="Pfam" id="PF07696">
    <property type="entry name" value="7TMR-DISMED2"/>
    <property type="match status" value="1"/>
</dbReference>